<dbReference type="PANTHER" id="PTHR46591">
    <property type="entry name" value="ZINC FINGER FYVE DOMAIN-CONTAINING PROTEIN 26"/>
    <property type="match status" value="1"/>
</dbReference>
<keyword evidence="2" id="KW-1185">Reference proteome</keyword>
<proteinExistence type="predicted"/>
<accession>A0ABV0RR46</accession>
<dbReference type="InterPro" id="IPR028730">
    <property type="entry name" value="ZFYVE26"/>
</dbReference>
<organism evidence="1 2">
    <name type="scientific">Xenoophorus captivus</name>
    <dbReference type="NCBI Taxonomy" id="1517983"/>
    <lineage>
        <taxon>Eukaryota</taxon>
        <taxon>Metazoa</taxon>
        <taxon>Chordata</taxon>
        <taxon>Craniata</taxon>
        <taxon>Vertebrata</taxon>
        <taxon>Euteleostomi</taxon>
        <taxon>Actinopterygii</taxon>
        <taxon>Neopterygii</taxon>
        <taxon>Teleostei</taxon>
        <taxon>Neoteleostei</taxon>
        <taxon>Acanthomorphata</taxon>
        <taxon>Ovalentaria</taxon>
        <taxon>Atherinomorphae</taxon>
        <taxon>Cyprinodontiformes</taxon>
        <taxon>Goodeidae</taxon>
        <taxon>Xenoophorus</taxon>
    </lineage>
</organism>
<comment type="caution">
    <text evidence="1">The sequence shown here is derived from an EMBL/GenBank/DDBJ whole genome shotgun (WGS) entry which is preliminary data.</text>
</comment>
<protein>
    <submittedName>
        <fullName evidence="1">Uncharacterized protein</fullName>
    </submittedName>
</protein>
<dbReference type="PANTHER" id="PTHR46591:SF1">
    <property type="entry name" value="ZINC FINGER FYVE DOMAIN-CONTAINING PROTEIN 26"/>
    <property type="match status" value="1"/>
</dbReference>
<evidence type="ECO:0000313" key="2">
    <source>
        <dbReference type="Proteomes" id="UP001434883"/>
    </source>
</evidence>
<sequence length="317" mass="34746">MGSSGRSTLQAIGRVAFYSISDIADRLLSTPAHPLPSLEEGYWMSCSPSDSSSLLNTLLEELSPAAMAAFDLACCHCQLWKTSRQLLDTAERRLTSSLETRGMKPEHAVGDDQPFSFPFGCCIQEVLLSCHPTLSEESIAARLNLTQRLENPLQILSSATDDTEGSVGSGVLTLLVEQANLKQAELDAHPVRSSMKQLLRSLDQLCPFEPDGDLARPDYVRSFFDYVNTLASVLVRSLSAEGKIICRLLLPAGSTAVSFFTLAYFPALDHSSQVKLGNPLLVLLQTPFQLVSHLLFDKQVSPDRYTQRSSITVFCTQ</sequence>
<name>A0ABV0RR46_9TELE</name>
<dbReference type="EMBL" id="JAHRIN010053051">
    <property type="protein sequence ID" value="MEQ2210371.1"/>
    <property type="molecule type" value="Genomic_DNA"/>
</dbReference>
<dbReference type="Proteomes" id="UP001434883">
    <property type="component" value="Unassembled WGS sequence"/>
</dbReference>
<gene>
    <name evidence="1" type="ORF">XENOCAPTIV_012546</name>
</gene>
<reference evidence="1 2" key="1">
    <citation type="submission" date="2021-06" db="EMBL/GenBank/DDBJ databases">
        <authorList>
            <person name="Palmer J.M."/>
        </authorList>
    </citation>
    <scope>NUCLEOTIDE SEQUENCE [LARGE SCALE GENOMIC DNA]</scope>
    <source>
        <strain evidence="1 2">XC_2019</strain>
        <tissue evidence="1">Muscle</tissue>
    </source>
</reference>
<evidence type="ECO:0000313" key="1">
    <source>
        <dbReference type="EMBL" id="MEQ2210371.1"/>
    </source>
</evidence>